<evidence type="ECO:0000259" key="3">
    <source>
        <dbReference type="SMART" id="SM00962"/>
    </source>
</evidence>
<gene>
    <name evidence="4" type="ORF">FVE67_01355</name>
</gene>
<organism evidence="4 5">
    <name type="scientific">Thermosulfurimonas marina</name>
    <dbReference type="NCBI Taxonomy" id="2047767"/>
    <lineage>
        <taxon>Bacteria</taxon>
        <taxon>Pseudomonadati</taxon>
        <taxon>Thermodesulfobacteriota</taxon>
        <taxon>Thermodesulfobacteria</taxon>
        <taxon>Thermodesulfobacteriales</taxon>
        <taxon>Thermodesulfobacteriaceae</taxon>
        <taxon>Thermosulfurimonas</taxon>
    </lineage>
</organism>
<sequence length="316" mass="35227">MRIKRFCGENPLEVLAEVKRVLGEEALILSSRKREEAGRVLYEIMAAVDREEVPERGNGKAGKSPEILAELAEIKRLLQEALSEKLLRGRYLRLLEAGVPAFWASRFSDPLARLRERIRAHQPGPASRVQILVGLPGVGKTSSAFKLAAWWRYRKGRPVAVLALDRYRIGAKAEARRLGELLDLPVLAEGDLPPEGALLVVDTPAWGPNFREEELADLVGRFPEARIYPVLRTTESPEVLVAFLKGLRDFPLAGSILTYTDRLPFGPALGFLLEPESPPPAFVSGGPRVPEDWEEGTRSVLERVFLRGLNRIFTIE</sequence>
<evidence type="ECO:0000256" key="2">
    <source>
        <dbReference type="ARBA" id="ARBA00023134"/>
    </source>
</evidence>
<keyword evidence="2" id="KW-0342">GTP-binding</keyword>
<dbReference type="EMBL" id="CP042909">
    <property type="protein sequence ID" value="QJA05522.1"/>
    <property type="molecule type" value="Genomic_DNA"/>
</dbReference>
<dbReference type="InterPro" id="IPR027417">
    <property type="entry name" value="P-loop_NTPase"/>
</dbReference>
<protein>
    <recommendedName>
        <fullName evidence="3">SRP54-type proteins GTP-binding domain-containing protein</fullName>
    </recommendedName>
</protein>
<dbReference type="AlphaFoldDB" id="A0A6H1WQQ0"/>
<proteinExistence type="predicted"/>
<name>A0A6H1WQQ0_9BACT</name>
<dbReference type="Proteomes" id="UP000501253">
    <property type="component" value="Chromosome"/>
</dbReference>
<accession>A0A6H1WQQ0</accession>
<reference evidence="4 5" key="1">
    <citation type="submission" date="2019-08" db="EMBL/GenBank/DDBJ databases">
        <title>Complete genome sequence of Thermosulfurimonas marina SU872T, an anaerobic thermophilic chemolithoautotrophic bacterium isolated from a shallow marine hydrothermal vent.</title>
        <authorList>
            <person name="Allioux M."/>
            <person name="Jebbar M."/>
            <person name="Slobodkina G."/>
            <person name="Slobodkin A."/>
            <person name="Moalic Y."/>
            <person name="Frolova A."/>
            <person name="Shao Z."/>
            <person name="Alain K."/>
        </authorList>
    </citation>
    <scope>NUCLEOTIDE SEQUENCE [LARGE SCALE GENOMIC DNA]</scope>
    <source>
        <strain evidence="4 5">SU872</strain>
    </source>
</reference>
<keyword evidence="5" id="KW-1185">Reference proteome</keyword>
<dbReference type="GO" id="GO:0006614">
    <property type="term" value="P:SRP-dependent cotranslational protein targeting to membrane"/>
    <property type="evidence" value="ECO:0007669"/>
    <property type="project" value="InterPro"/>
</dbReference>
<keyword evidence="1" id="KW-0547">Nucleotide-binding</keyword>
<dbReference type="KEGG" id="tmai:FVE67_01355"/>
<dbReference type="Gene3D" id="3.40.50.300">
    <property type="entry name" value="P-loop containing nucleotide triphosphate hydrolases"/>
    <property type="match status" value="1"/>
</dbReference>
<dbReference type="SMART" id="SM00962">
    <property type="entry name" value="SRP54"/>
    <property type="match status" value="1"/>
</dbReference>
<dbReference type="SUPFAM" id="SSF52540">
    <property type="entry name" value="P-loop containing nucleoside triphosphate hydrolases"/>
    <property type="match status" value="1"/>
</dbReference>
<dbReference type="RefSeq" id="WP_168718886.1">
    <property type="nucleotide sequence ID" value="NZ_CP042909.1"/>
</dbReference>
<dbReference type="GO" id="GO:0005525">
    <property type="term" value="F:GTP binding"/>
    <property type="evidence" value="ECO:0007669"/>
    <property type="project" value="UniProtKB-KW"/>
</dbReference>
<evidence type="ECO:0000313" key="5">
    <source>
        <dbReference type="Proteomes" id="UP000501253"/>
    </source>
</evidence>
<dbReference type="Pfam" id="PF00448">
    <property type="entry name" value="SRP54"/>
    <property type="match status" value="1"/>
</dbReference>
<feature type="domain" description="SRP54-type proteins GTP-binding" evidence="3">
    <location>
        <begin position="127"/>
        <end position="307"/>
    </location>
</feature>
<evidence type="ECO:0000256" key="1">
    <source>
        <dbReference type="ARBA" id="ARBA00022741"/>
    </source>
</evidence>
<dbReference type="InterPro" id="IPR000897">
    <property type="entry name" value="SRP54_GTPase_dom"/>
</dbReference>
<evidence type="ECO:0000313" key="4">
    <source>
        <dbReference type="EMBL" id="QJA05522.1"/>
    </source>
</evidence>